<accession>A0ABV2QQB6</accession>
<comment type="caution">
    <text evidence="1">The sequence shown here is derived from an EMBL/GenBank/DDBJ whole genome shotgun (WGS) entry which is preliminary data.</text>
</comment>
<reference evidence="1 2" key="1">
    <citation type="submission" date="2024-06" db="EMBL/GenBank/DDBJ databases">
        <title>Sorghum-associated microbial communities from plants grown in Nebraska, USA.</title>
        <authorList>
            <person name="Schachtman D."/>
        </authorList>
    </citation>
    <scope>NUCLEOTIDE SEQUENCE [LARGE SCALE GENOMIC DNA]</scope>
    <source>
        <strain evidence="1 2">2857</strain>
    </source>
</reference>
<dbReference type="EMBL" id="JBEPSJ010000003">
    <property type="protein sequence ID" value="MET4583162.1"/>
    <property type="molecule type" value="Genomic_DNA"/>
</dbReference>
<organism evidence="1 2">
    <name type="scientific">Conyzicola nivalis</name>
    <dbReference type="NCBI Taxonomy" id="1477021"/>
    <lineage>
        <taxon>Bacteria</taxon>
        <taxon>Bacillati</taxon>
        <taxon>Actinomycetota</taxon>
        <taxon>Actinomycetes</taxon>
        <taxon>Micrococcales</taxon>
        <taxon>Microbacteriaceae</taxon>
        <taxon>Conyzicola</taxon>
    </lineage>
</organism>
<gene>
    <name evidence="1" type="ORF">ABIE21_002681</name>
</gene>
<evidence type="ECO:0008006" key="3">
    <source>
        <dbReference type="Google" id="ProtNLM"/>
    </source>
</evidence>
<dbReference type="Gene3D" id="1.20.910.10">
    <property type="entry name" value="Heme oxygenase-like"/>
    <property type="match status" value="1"/>
</dbReference>
<evidence type="ECO:0000313" key="1">
    <source>
        <dbReference type="EMBL" id="MET4583162.1"/>
    </source>
</evidence>
<dbReference type="InterPro" id="IPR016084">
    <property type="entry name" value="Haem_Oase-like_multi-hlx"/>
</dbReference>
<evidence type="ECO:0000313" key="2">
    <source>
        <dbReference type="Proteomes" id="UP001549257"/>
    </source>
</evidence>
<dbReference type="SUPFAM" id="SSF48613">
    <property type="entry name" value="Heme oxygenase-like"/>
    <property type="match status" value="1"/>
</dbReference>
<keyword evidence="2" id="KW-1185">Reference proteome</keyword>
<proteinExistence type="predicted"/>
<name>A0ABV2QQB6_9MICO</name>
<dbReference type="SMART" id="SM01236">
    <property type="entry name" value="Haem_oxygenase_2"/>
    <property type="match status" value="1"/>
</dbReference>
<dbReference type="Pfam" id="PF14518">
    <property type="entry name" value="Haem_oxygenas_2"/>
    <property type="match status" value="1"/>
</dbReference>
<dbReference type="Proteomes" id="UP001549257">
    <property type="component" value="Unassembled WGS sequence"/>
</dbReference>
<protein>
    <recommendedName>
        <fullName evidence="3">Iron-containing redox enzyme family protein</fullName>
    </recommendedName>
</protein>
<dbReference type="RefSeq" id="WP_354025330.1">
    <property type="nucleotide sequence ID" value="NZ_JBEPSJ010000003.1"/>
</dbReference>
<sequence>MSVLQHDLAVTAFPMEARGPLSTRLTAILSQGPDDSAQGLDLSPVAEAAVAAASSVVRDDDVQLSLFILYGLHYGSFPAVSADWEWHPALVAARRVLERAFEDELRATVAVPPLPRPTRVAVARALSELTSADSGPSLSRYIAKKATREQLGEFLIQRSVYTLREADPHSWAIPRLTGRAKAALVEIQADEYGGGRPARMHSEIFATTMEEFGLDRRYGRYVDEVPAITLASLNVMSMFGLNRRLLGAIVGHLAAFEMTSSIPNAMYANGFRRLGYGVGVTAYFDEHVAADAVHEQIAANDLAGALAEDEPALLPDILFGAAACLVVDGWAGAHILDSWTADRSSLRSGTP</sequence>